<dbReference type="Pfam" id="PF02277">
    <property type="entry name" value="DBI_PRT"/>
    <property type="match status" value="1"/>
</dbReference>
<dbReference type="InterPro" id="IPR003200">
    <property type="entry name" value="Nict_dMeBzImd_PRibTrfase"/>
</dbReference>
<keyword evidence="2" id="KW-1185">Reference proteome</keyword>
<keyword evidence="1" id="KW-0808">Transferase</keyword>
<gene>
    <name evidence="1" type="primary">cobT</name>
    <name evidence="1" type="ORF">NA2_15589</name>
</gene>
<dbReference type="PANTHER" id="PTHR43463:SF1">
    <property type="entry name" value="NICOTINATE-NUCLEOTIDE--DIMETHYLBENZIMIDAZOLE PHOSPHORIBOSYLTRANSFERASE"/>
    <property type="match status" value="1"/>
</dbReference>
<comment type="caution">
    <text evidence="1">The sequence shown here is derived from an EMBL/GenBank/DDBJ whole genome shotgun (WGS) entry which is preliminary data.</text>
</comment>
<dbReference type="SUPFAM" id="SSF52733">
    <property type="entry name" value="Nicotinate mononucleotide:5,6-dimethylbenzimidazole phosphoribosyltransferase (CobT)"/>
    <property type="match status" value="1"/>
</dbReference>
<organism evidence="1 2">
    <name type="scientific">Nitratireductor pacificus pht-3B</name>
    <dbReference type="NCBI Taxonomy" id="391937"/>
    <lineage>
        <taxon>Bacteria</taxon>
        <taxon>Pseudomonadati</taxon>
        <taxon>Pseudomonadota</taxon>
        <taxon>Alphaproteobacteria</taxon>
        <taxon>Hyphomicrobiales</taxon>
        <taxon>Phyllobacteriaceae</taxon>
        <taxon>Nitratireductor</taxon>
    </lineage>
</organism>
<evidence type="ECO:0000313" key="1">
    <source>
        <dbReference type="EMBL" id="EKF17902.1"/>
    </source>
</evidence>
<proteinExistence type="predicted"/>
<accession>K2MKZ1</accession>
<dbReference type="Gene3D" id="3.40.50.10210">
    <property type="match status" value="1"/>
</dbReference>
<reference evidence="1 2" key="1">
    <citation type="journal article" date="2012" name="J. Bacteriol.">
        <title>Genome Sequence of Nitratireductor pacificus Type Strain pht-3B.</title>
        <authorList>
            <person name="Lai Q."/>
            <person name="Li G."/>
            <person name="Shao Z."/>
        </authorList>
    </citation>
    <scope>NUCLEOTIDE SEQUENCE [LARGE SCALE GENOMIC DNA]</scope>
    <source>
        <strain evidence="2">pht-3B</strain>
    </source>
</reference>
<name>K2MKZ1_9HYPH</name>
<dbReference type="STRING" id="391937.NA2_15589"/>
<dbReference type="GO" id="GO:0008939">
    <property type="term" value="F:nicotinate-nucleotide-dimethylbenzimidazole phosphoribosyltransferase activity"/>
    <property type="evidence" value="ECO:0007669"/>
    <property type="project" value="UniProtKB-EC"/>
</dbReference>
<dbReference type="PATRIC" id="fig|391937.3.peg.3201"/>
<evidence type="ECO:0000313" key="2">
    <source>
        <dbReference type="Proteomes" id="UP000006786"/>
    </source>
</evidence>
<protein>
    <submittedName>
        <fullName evidence="1">Nicotinate-nucleotide--dimethylbenzimidazole phosphoribosyltransferase</fullName>
        <ecNumber evidence="1">2.4.2.21</ecNumber>
    </submittedName>
</protein>
<keyword evidence="1" id="KW-0328">Glycosyltransferase</keyword>
<dbReference type="AlphaFoldDB" id="K2MKZ1"/>
<dbReference type="Proteomes" id="UP000006786">
    <property type="component" value="Unassembled WGS sequence"/>
</dbReference>
<dbReference type="RefSeq" id="WP_008597991.1">
    <property type="nucleotide sequence ID" value="NZ_AMRM01000018.1"/>
</dbReference>
<dbReference type="InterPro" id="IPR036087">
    <property type="entry name" value="Nict_dMeBzImd_PRibTrfase_sf"/>
</dbReference>
<dbReference type="PANTHER" id="PTHR43463">
    <property type="entry name" value="NICOTINATE-NUCLEOTIDE--DIMETHYLBENZIMIDAZOLE PHOSPHORIBOSYLTRANSFERASE"/>
    <property type="match status" value="1"/>
</dbReference>
<sequence>MTVSGMPFDDVRALLSQIKGPDQGAAAGMAAAFAKAGHAGDDLGRLKELAVWLAATRGRVPPLIGQAGVALYAATHGFASGEEDVLAAQRGRVDAVAAGAAAVSHLCVANDLSLNVFDLALDMPSTDITRDAALDERSCAATIAFGMEATAEGGDLLCLGALGAQAEIAAGAVLAALYEGGEGAFGGETIARALVCHAGSLRDPLEVLRRLGGRDIAALTGAILAARAQNIPVILDGLPALAAAAILQRLAPGAASHCLLASADTPAMQQAAAHLQLEPLLAFGVTRGDCSAAALAAAVVKSAAVLAGGVAEIARRIG</sequence>
<dbReference type="EMBL" id="AMRM01000018">
    <property type="protein sequence ID" value="EKF17902.1"/>
    <property type="molecule type" value="Genomic_DNA"/>
</dbReference>
<dbReference type="EC" id="2.4.2.21" evidence="1"/>
<dbReference type="eggNOG" id="COG2038">
    <property type="taxonomic scope" value="Bacteria"/>
</dbReference>